<keyword evidence="6" id="KW-0813">Transport</keyword>
<evidence type="ECO:0000256" key="1">
    <source>
        <dbReference type="ARBA" id="ARBA00004651"/>
    </source>
</evidence>
<dbReference type="InterPro" id="IPR052536">
    <property type="entry name" value="ABC-4_Integral_Memb_Prot"/>
</dbReference>
<feature type="transmembrane region" description="Helical" evidence="6">
    <location>
        <begin position="237"/>
        <end position="261"/>
    </location>
</feature>
<evidence type="ECO:0000256" key="4">
    <source>
        <dbReference type="ARBA" id="ARBA00022989"/>
    </source>
</evidence>
<comment type="caution">
    <text evidence="8">The sequence shown here is derived from an EMBL/GenBank/DDBJ whole genome shotgun (WGS) entry which is preliminary data.</text>
</comment>
<dbReference type="InterPro" id="IPR003838">
    <property type="entry name" value="ABC3_permease_C"/>
</dbReference>
<evidence type="ECO:0000256" key="2">
    <source>
        <dbReference type="ARBA" id="ARBA00022475"/>
    </source>
</evidence>
<dbReference type="Pfam" id="PF02687">
    <property type="entry name" value="FtsX"/>
    <property type="match status" value="1"/>
</dbReference>
<comment type="subcellular location">
    <subcellularLocation>
        <location evidence="1 6">Cell membrane</location>
        <topology evidence="1 6">Multi-pass membrane protein</topology>
    </subcellularLocation>
</comment>
<feature type="transmembrane region" description="Helical" evidence="6">
    <location>
        <begin position="572"/>
        <end position="594"/>
    </location>
</feature>
<dbReference type="AlphaFoldDB" id="A0A0R2EB58"/>
<evidence type="ECO:0000256" key="5">
    <source>
        <dbReference type="ARBA" id="ARBA00023136"/>
    </source>
</evidence>
<dbReference type="PATRIC" id="fig|1046596.6.peg.1460"/>
<evidence type="ECO:0000313" key="8">
    <source>
        <dbReference type="EMBL" id="KRN09124.1"/>
    </source>
</evidence>
<evidence type="ECO:0000256" key="6">
    <source>
        <dbReference type="PIRNR" id="PIRNR018968"/>
    </source>
</evidence>
<dbReference type="PANTHER" id="PTHR46795">
    <property type="entry name" value="ABC TRANSPORTER PERMEASE-RELATED-RELATED"/>
    <property type="match status" value="1"/>
</dbReference>
<reference evidence="8 9" key="1">
    <citation type="journal article" date="2015" name="Genome Announc.">
        <title>Expanding the biotechnology potential of lactobacilli through comparative genomics of 213 strains and associated genera.</title>
        <authorList>
            <person name="Sun Z."/>
            <person name="Harris H.M."/>
            <person name="McCann A."/>
            <person name="Guo C."/>
            <person name="Argimon S."/>
            <person name="Zhang W."/>
            <person name="Yang X."/>
            <person name="Jeffery I.B."/>
            <person name="Cooney J.C."/>
            <person name="Kagawa T.F."/>
            <person name="Liu W."/>
            <person name="Song Y."/>
            <person name="Salvetti E."/>
            <person name="Wrobel A."/>
            <person name="Rasinkangas P."/>
            <person name="Parkhill J."/>
            <person name="Rea M.C."/>
            <person name="O'Sullivan O."/>
            <person name="Ritari J."/>
            <person name="Douillard F.P."/>
            <person name="Paul Ross R."/>
            <person name="Yang R."/>
            <person name="Briner A.E."/>
            <person name="Felis G.E."/>
            <person name="de Vos W.M."/>
            <person name="Barrangou R."/>
            <person name="Klaenhammer T.R."/>
            <person name="Caufield P.W."/>
            <person name="Cui Y."/>
            <person name="Zhang H."/>
            <person name="O'Toole P.W."/>
        </authorList>
    </citation>
    <scope>NUCLEOTIDE SEQUENCE [LARGE SCALE GENOMIC DNA]</scope>
    <source>
        <strain evidence="8 9">DSM 20444</strain>
    </source>
</reference>
<keyword evidence="2 6" id="KW-1003">Cell membrane</keyword>
<feature type="transmembrane region" description="Helical" evidence="6">
    <location>
        <begin position="201"/>
        <end position="225"/>
    </location>
</feature>
<evidence type="ECO:0000256" key="3">
    <source>
        <dbReference type="ARBA" id="ARBA00022692"/>
    </source>
</evidence>
<comment type="similarity">
    <text evidence="6">Belongs to the ABC-4 integral membrane protein family.</text>
</comment>
<keyword evidence="5 6" id="KW-0472">Membrane</keyword>
<feature type="domain" description="ABC3 transporter permease C-terminal" evidence="7">
    <location>
        <begin position="65"/>
        <end position="185"/>
    </location>
</feature>
<accession>A0A0R2EB58</accession>
<feature type="transmembrane region" description="Helical" evidence="6">
    <location>
        <begin position="59"/>
        <end position="81"/>
    </location>
</feature>
<feature type="transmembrane region" description="Helical" evidence="6">
    <location>
        <begin position="154"/>
        <end position="180"/>
    </location>
</feature>
<protein>
    <submittedName>
        <fullName evidence="8">ABC superfamily ATP binding cassette transporter, permease</fullName>
    </submittedName>
</protein>
<dbReference type="PIRSF" id="PIRSF018968">
    <property type="entry name" value="ABC_permease_BceB"/>
    <property type="match status" value="1"/>
</dbReference>
<feature type="transmembrane region" description="Helical" evidence="6">
    <location>
        <begin position="21"/>
        <end position="39"/>
    </location>
</feature>
<sequence length="602" mass="67985">MGEKLMLQKLAVNGIKNRWKDYLVLFSGLVISSSIFYLFETLSTNGRYLKENGAIVSIIGYIFTFGSVLLTLITLVYINYANNFLLSMRQRDYGLFMMLGARKGKIGQLIWIETMLIGFLSTVVGVIVGIVLSTGMQNIVIKSLGLTARYYAPIWWKAILWTFILYLGLFFLAAVYNTFLMTRKPALKLLKSQQKAAKKQLPMWMQFIQALIGIILLTIGYGVILNAAKYGVKTIPISLFTITFGTFFVFNSIVTVGISLLRKTKLAKKNLNGFTLGQLEFRIHDYTKILTVVTMLLALALGAITTGIGFNNITDKTAETQTAYTFGLFQPTSKQRTLIKKLDVERQSSYSYKVSGNAVYFEETQFENQPFQTVKFDSKSFTSSYTKLSIAELKKDSYPLQMFTESIQPNKQVVLVDAQKFAAIQGQKKTALFFRAKDTHDSQSILSQISNLEYAKSKQKDRTDAIQGNYDAKIYVVKPLYSGLEFMGIFLGIAFLAMLASCLMFKILSGAFEDVRRYAMLAKLGVRKSLLQGAIAKEIGILFVLPAIVGVVHVLIGLNLFKGILINPYYGIWLPFMIFAVLYLLYYFIVLFMYQRIVLRKI</sequence>
<dbReference type="InterPro" id="IPR027022">
    <property type="entry name" value="ABC_permease_BceB-typ"/>
</dbReference>
<keyword evidence="3 6" id="KW-0812">Transmembrane</keyword>
<keyword evidence="9" id="KW-1185">Reference proteome</keyword>
<dbReference type="EMBL" id="AYYH01000033">
    <property type="protein sequence ID" value="KRN09124.1"/>
    <property type="molecule type" value="Genomic_DNA"/>
</dbReference>
<evidence type="ECO:0000313" key="9">
    <source>
        <dbReference type="Proteomes" id="UP000050898"/>
    </source>
</evidence>
<dbReference type="PANTHER" id="PTHR46795:SF3">
    <property type="entry name" value="ABC TRANSPORTER PERMEASE"/>
    <property type="match status" value="1"/>
</dbReference>
<feature type="transmembrane region" description="Helical" evidence="6">
    <location>
        <begin position="289"/>
        <end position="310"/>
    </location>
</feature>
<feature type="transmembrane region" description="Helical" evidence="6">
    <location>
        <begin position="486"/>
        <end position="508"/>
    </location>
</feature>
<organism evidence="8 9">
    <name type="scientific">Liquorilactobacillus mali KCTC 3596 = DSM 20444</name>
    <dbReference type="NCBI Taxonomy" id="1046596"/>
    <lineage>
        <taxon>Bacteria</taxon>
        <taxon>Bacillati</taxon>
        <taxon>Bacillota</taxon>
        <taxon>Bacilli</taxon>
        <taxon>Lactobacillales</taxon>
        <taxon>Lactobacillaceae</taxon>
        <taxon>Liquorilactobacillus</taxon>
    </lineage>
</organism>
<feature type="transmembrane region" description="Helical" evidence="6">
    <location>
        <begin position="539"/>
        <end position="560"/>
    </location>
</feature>
<keyword evidence="4 6" id="KW-1133">Transmembrane helix</keyword>
<name>A0A0R2EB58_9LACO</name>
<proteinExistence type="inferred from homology"/>
<dbReference type="GO" id="GO:0005886">
    <property type="term" value="C:plasma membrane"/>
    <property type="evidence" value="ECO:0007669"/>
    <property type="project" value="UniProtKB-SubCell"/>
</dbReference>
<feature type="transmembrane region" description="Helical" evidence="6">
    <location>
        <begin position="109"/>
        <end position="134"/>
    </location>
</feature>
<dbReference type="GO" id="GO:0055085">
    <property type="term" value="P:transmembrane transport"/>
    <property type="evidence" value="ECO:0007669"/>
    <property type="project" value="UniProtKB-UniRule"/>
</dbReference>
<gene>
    <name evidence="8" type="ORF">FD00_GL001377</name>
</gene>
<evidence type="ECO:0000259" key="7">
    <source>
        <dbReference type="Pfam" id="PF02687"/>
    </source>
</evidence>
<dbReference type="Proteomes" id="UP000050898">
    <property type="component" value="Unassembled WGS sequence"/>
</dbReference>